<name>A0A1Q9B3B4_9HYPH</name>
<feature type="region of interest" description="Disordered" evidence="1">
    <location>
        <begin position="119"/>
        <end position="139"/>
    </location>
</feature>
<evidence type="ECO:0000256" key="1">
    <source>
        <dbReference type="SAM" id="MobiDB-lite"/>
    </source>
</evidence>
<dbReference type="EMBL" id="MKIP01000025">
    <property type="protein sequence ID" value="OLP62484.1"/>
    <property type="molecule type" value="Genomic_DNA"/>
</dbReference>
<reference evidence="3 4" key="1">
    <citation type="submission" date="2016-09" db="EMBL/GenBank/DDBJ databases">
        <title>Rhizobium sp. nov., a novel species isolated from the rice rhizosphere.</title>
        <authorList>
            <person name="Zhao J."/>
            <person name="Zhang X."/>
        </authorList>
    </citation>
    <scope>NUCLEOTIDE SEQUENCE [LARGE SCALE GENOMIC DNA]</scope>
    <source>
        <strain evidence="3 4">1.7048</strain>
    </source>
</reference>
<comment type="caution">
    <text evidence="3">The sequence shown here is derived from an EMBL/GenBank/DDBJ whole genome shotgun (WGS) entry which is preliminary data.</text>
</comment>
<evidence type="ECO:0000313" key="4">
    <source>
        <dbReference type="Proteomes" id="UP000186364"/>
    </source>
</evidence>
<accession>A0A1Q9B3B4</accession>
<sequence length="139" mass="14028">MADAYGGEIGHWPQDLRPAAEAFAQTSAGKAVLEEAAQIDSLLDRFTVASPSASLQMQILKSGARRGAWHRALRRVLIGAGLLGVGLAGGLAGAAAVMIAVPAPALIAEDGVTAFGGLSPDVASSEEKPGLMPAGEGRQ</sequence>
<dbReference type="AlphaFoldDB" id="A0A1Q9B3B4"/>
<keyword evidence="2" id="KW-0472">Membrane</keyword>
<evidence type="ECO:0000256" key="2">
    <source>
        <dbReference type="SAM" id="Phobius"/>
    </source>
</evidence>
<keyword evidence="4" id="KW-1185">Reference proteome</keyword>
<protein>
    <submittedName>
        <fullName evidence="3">Uncharacterized protein</fullName>
    </submittedName>
</protein>
<organism evidence="3 4">
    <name type="scientific">Xaviernesmea oryzae</name>
    <dbReference type="NCBI Taxonomy" id="464029"/>
    <lineage>
        <taxon>Bacteria</taxon>
        <taxon>Pseudomonadati</taxon>
        <taxon>Pseudomonadota</taxon>
        <taxon>Alphaproteobacteria</taxon>
        <taxon>Hyphomicrobiales</taxon>
        <taxon>Rhizobiaceae</taxon>
        <taxon>Rhizobium/Agrobacterium group</taxon>
        <taxon>Xaviernesmea</taxon>
    </lineage>
</organism>
<evidence type="ECO:0000313" key="3">
    <source>
        <dbReference type="EMBL" id="OLP62484.1"/>
    </source>
</evidence>
<keyword evidence="2" id="KW-0812">Transmembrane</keyword>
<keyword evidence="2" id="KW-1133">Transmembrane helix</keyword>
<proteinExistence type="predicted"/>
<dbReference type="Proteomes" id="UP000186364">
    <property type="component" value="Unassembled WGS sequence"/>
</dbReference>
<gene>
    <name evidence="3" type="ORF">BJF93_22665</name>
</gene>
<feature type="transmembrane region" description="Helical" evidence="2">
    <location>
        <begin position="76"/>
        <end position="101"/>
    </location>
</feature>